<sequence length="175" mass="17734">MLSRAVFGLVSVAGAAVMSVVLTSPGVAQADPAPAPAVPNVNAYPPVKTSEYAVLDKTWYAFSILDGITCVIQRNGSYGCSGPIPAAPNGANLVSGGPGVPGFASSPAPVFAVVENPKPLPPNSRLSYQTVSCGTDGVTTSCVDGRNQSGFVISPSGSFVIGEQESDFKPTFQIG</sequence>
<protein>
    <recommendedName>
        <fullName evidence="4">Secreted protein</fullName>
    </recommendedName>
</protein>
<feature type="signal peptide" evidence="1">
    <location>
        <begin position="1"/>
        <end position="30"/>
    </location>
</feature>
<name>A0A6N4USW6_9MYCO</name>
<dbReference type="EMBL" id="AP022565">
    <property type="protein sequence ID" value="BBX27518.1"/>
    <property type="molecule type" value="Genomic_DNA"/>
</dbReference>
<feature type="chain" id="PRO_5026901789" description="Secreted protein" evidence="1">
    <location>
        <begin position="31"/>
        <end position="175"/>
    </location>
</feature>
<dbReference type="Proteomes" id="UP000466906">
    <property type="component" value="Chromosome"/>
</dbReference>
<evidence type="ECO:0000313" key="2">
    <source>
        <dbReference type="EMBL" id="BBX27518.1"/>
    </source>
</evidence>
<evidence type="ECO:0000313" key="3">
    <source>
        <dbReference type="Proteomes" id="UP000466906"/>
    </source>
</evidence>
<dbReference type="AlphaFoldDB" id="A0A6N4USW6"/>
<dbReference type="RefSeq" id="WP_163664564.1">
    <property type="nucleotide sequence ID" value="NZ_AP022565.1"/>
</dbReference>
<evidence type="ECO:0008006" key="4">
    <source>
        <dbReference type="Google" id="ProtNLM"/>
    </source>
</evidence>
<evidence type="ECO:0000256" key="1">
    <source>
        <dbReference type="SAM" id="SignalP"/>
    </source>
</evidence>
<proteinExistence type="predicted"/>
<keyword evidence="1" id="KW-0732">Signal</keyword>
<reference evidence="2 3" key="1">
    <citation type="journal article" date="2019" name="Emerg. Microbes Infect.">
        <title>Comprehensive subspecies identification of 175 nontuberculous mycobacteria species based on 7547 genomic profiles.</title>
        <authorList>
            <person name="Matsumoto Y."/>
            <person name="Kinjo T."/>
            <person name="Motooka D."/>
            <person name="Nabeya D."/>
            <person name="Jung N."/>
            <person name="Uechi K."/>
            <person name="Horii T."/>
            <person name="Iida T."/>
            <person name="Fujita J."/>
            <person name="Nakamura S."/>
        </authorList>
    </citation>
    <scope>NUCLEOTIDE SEQUENCE [LARGE SCALE GENOMIC DNA]</scope>
    <source>
        <strain evidence="2 3">JCM 12272</strain>
    </source>
</reference>
<organism evidence="2 3">
    <name type="scientific">Mycolicibacterium alvei</name>
    <dbReference type="NCBI Taxonomy" id="67081"/>
    <lineage>
        <taxon>Bacteria</taxon>
        <taxon>Bacillati</taxon>
        <taxon>Actinomycetota</taxon>
        <taxon>Actinomycetes</taxon>
        <taxon>Mycobacteriales</taxon>
        <taxon>Mycobacteriaceae</taxon>
        <taxon>Mycolicibacterium</taxon>
    </lineage>
</organism>
<accession>A0A6N4USW6</accession>
<keyword evidence="3" id="KW-1185">Reference proteome</keyword>
<gene>
    <name evidence="2" type="ORF">MALV_26430</name>
</gene>
<dbReference type="KEGG" id="malv:MALV_26430"/>